<reference evidence="4" key="1">
    <citation type="submission" date="2016-05" db="EMBL/GenBank/DDBJ databases">
        <authorList>
            <person name="Lavstsen T."/>
            <person name="Jespersen J.S."/>
        </authorList>
    </citation>
    <scope>NUCLEOTIDE SEQUENCE</scope>
    <source>
        <tissue evidence="4">Brain</tissue>
    </source>
</reference>
<evidence type="ECO:0000256" key="2">
    <source>
        <dbReference type="ARBA" id="ARBA00022490"/>
    </source>
</evidence>
<protein>
    <submittedName>
        <fullName evidence="4">Si:ch211-66k16.28</fullName>
    </submittedName>
</protein>
<dbReference type="AlphaFoldDB" id="A0A1A8R026"/>
<dbReference type="GO" id="GO:0005829">
    <property type="term" value="C:cytosol"/>
    <property type="evidence" value="ECO:0007669"/>
    <property type="project" value="UniProtKB-SubCell"/>
</dbReference>
<organism evidence="4">
    <name type="scientific">Nothobranchius rachovii</name>
    <name type="common">bluefin notho</name>
    <dbReference type="NCBI Taxonomy" id="451742"/>
    <lineage>
        <taxon>Eukaryota</taxon>
        <taxon>Metazoa</taxon>
        <taxon>Chordata</taxon>
        <taxon>Craniata</taxon>
        <taxon>Vertebrata</taxon>
        <taxon>Euteleostomi</taxon>
        <taxon>Actinopterygii</taxon>
        <taxon>Neopterygii</taxon>
        <taxon>Teleostei</taxon>
        <taxon>Neoteleostei</taxon>
        <taxon>Acanthomorphata</taxon>
        <taxon>Ovalentaria</taxon>
        <taxon>Atherinomorphae</taxon>
        <taxon>Cyprinodontiformes</taxon>
        <taxon>Nothobranchiidae</taxon>
        <taxon>Nothobranchius</taxon>
    </lineage>
</organism>
<comment type="subcellular location">
    <subcellularLocation>
        <location evidence="1">Cytoplasm</location>
        <location evidence="1">Cytosol</location>
    </subcellularLocation>
</comment>
<name>A0A1A8R026_9TELE</name>
<evidence type="ECO:0000313" key="4">
    <source>
        <dbReference type="EMBL" id="SBR98813.1"/>
    </source>
</evidence>
<reference evidence="4" key="2">
    <citation type="submission" date="2016-06" db="EMBL/GenBank/DDBJ databases">
        <title>The genome of a short-lived fish provides insights into sex chromosome evolution and the genetic control of aging.</title>
        <authorList>
            <person name="Reichwald K."/>
            <person name="Felder M."/>
            <person name="Petzold A."/>
            <person name="Koch P."/>
            <person name="Groth M."/>
            <person name="Platzer M."/>
        </authorList>
    </citation>
    <scope>NUCLEOTIDE SEQUENCE</scope>
    <source>
        <tissue evidence="4">Brain</tissue>
    </source>
</reference>
<dbReference type="Pfam" id="PF13553">
    <property type="entry name" value="FIIND"/>
    <property type="match status" value="1"/>
</dbReference>
<dbReference type="PROSITE" id="PS51830">
    <property type="entry name" value="FIIND"/>
    <property type="match status" value="1"/>
</dbReference>
<dbReference type="InterPro" id="IPR025307">
    <property type="entry name" value="FIIND_dom"/>
</dbReference>
<feature type="non-terminal residue" evidence="4">
    <location>
        <position position="74"/>
    </location>
</feature>
<sequence>ISFEYQFDSWERHREMLACMDYIPAGPLMDISVTSGNMEEVYLPHWIDTESTSPDMFGVLHKDSCGESVENVPE</sequence>
<feature type="non-terminal residue" evidence="4">
    <location>
        <position position="1"/>
    </location>
</feature>
<evidence type="ECO:0000256" key="1">
    <source>
        <dbReference type="ARBA" id="ARBA00004514"/>
    </source>
</evidence>
<dbReference type="EMBL" id="HAEH01013981">
    <property type="protein sequence ID" value="SBR98813.1"/>
    <property type="molecule type" value="Transcribed_RNA"/>
</dbReference>
<keyword evidence="2" id="KW-0963">Cytoplasm</keyword>
<feature type="domain" description="FIIND" evidence="3">
    <location>
        <begin position="1"/>
        <end position="74"/>
    </location>
</feature>
<proteinExistence type="predicted"/>
<evidence type="ECO:0000259" key="3">
    <source>
        <dbReference type="PROSITE" id="PS51830"/>
    </source>
</evidence>
<gene>
    <name evidence="4" type="primary">SI:CH211-66K16.28</name>
</gene>
<accession>A0A1A8R026</accession>